<accession>A0A371FQ30</accession>
<feature type="transmembrane region" description="Helical" evidence="1">
    <location>
        <begin position="101"/>
        <end position="127"/>
    </location>
</feature>
<dbReference type="EMBL" id="QJKJ01008221">
    <property type="protein sequence ID" value="RDX80449.1"/>
    <property type="molecule type" value="Genomic_DNA"/>
</dbReference>
<proteinExistence type="predicted"/>
<reference evidence="2" key="1">
    <citation type="submission" date="2018-05" db="EMBL/GenBank/DDBJ databases">
        <title>Draft genome of Mucuna pruriens seed.</title>
        <authorList>
            <person name="Nnadi N.E."/>
            <person name="Vos R."/>
            <person name="Hasami M.H."/>
            <person name="Devisetty U.K."/>
            <person name="Aguiy J.C."/>
        </authorList>
    </citation>
    <scope>NUCLEOTIDE SEQUENCE [LARGE SCALE GENOMIC DNA]</scope>
    <source>
        <strain evidence="2">JCA_2017</strain>
    </source>
</reference>
<protein>
    <submittedName>
        <fullName evidence="2">Uncharacterized protein</fullName>
    </submittedName>
</protein>
<organism evidence="2 3">
    <name type="scientific">Mucuna pruriens</name>
    <name type="common">Velvet bean</name>
    <name type="synonym">Dolichos pruriens</name>
    <dbReference type="NCBI Taxonomy" id="157652"/>
    <lineage>
        <taxon>Eukaryota</taxon>
        <taxon>Viridiplantae</taxon>
        <taxon>Streptophyta</taxon>
        <taxon>Embryophyta</taxon>
        <taxon>Tracheophyta</taxon>
        <taxon>Spermatophyta</taxon>
        <taxon>Magnoliopsida</taxon>
        <taxon>eudicotyledons</taxon>
        <taxon>Gunneridae</taxon>
        <taxon>Pentapetalae</taxon>
        <taxon>rosids</taxon>
        <taxon>fabids</taxon>
        <taxon>Fabales</taxon>
        <taxon>Fabaceae</taxon>
        <taxon>Papilionoideae</taxon>
        <taxon>50 kb inversion clade</taxon>
        <taxon>NPAAA clade</taxon>
        <taxon>indigoferoid/millettioid clade</taxon>
        <taxon>Phaseoleae</taxon>
        <taxon>Mucuna</taxon>
    </lineage>
</organism>
<gene>
    <name evidence="2" type="ORF">CR513_39001</name>
</gene>
<dbReference type="AlphaFoldDB" id="A0A371FQ30"/>
<sequence length="145" mass="17023">MNNLVLFELSITKTTLFIFNNVHNNKTLKLSKNFGFKLTKYLKKNTWGFLSYMGKRVKDITRYISLPIKSFVILKIWRTLASRIFIFLIRPWFRMKAKNGLLLVVGTSSFGWTIDSILVTLIINHALHYIPMHLSRLLLLNLFTN</sequence>
<comment type="caution">
    <text evidence="2">The sequence shown here is derived from an EMBL/GenBank/DDBJ whole genome shotgun (WGS) entry which is preliminary data.</text>
</comment>
<keyword evidence="3" id="KW-1185">Reference proteome</keyword>
<name>A0A371FQ30_MUCPR</name>
<keyword evidence="1" id="KW-0812">Transmembrane</keyword>
<feature type="non-terminal residue" evidence="2">
    <location>
        <position position="145"/>
    </location>
</feature>
<evidence type="ECO:0000313" key="2">
    <source>
        <dbReference type="EMBL" id="RDX80449.1"/>
    </source>
</evidence>
<keyword evidence="1" id="KW-1133">Transmembrane helix</keyword>
<evidence type="ECO:0000256" key="1">
    <source>
        <dbReference type="SAM" id="Phobius"/>
    </source>
</evidence>
<evidence type="ECO:0000313" key="3">
    <source>
        <dbReference type="Proteomes" id="UP000257109"/>
    </source>
</evidence>
<keyword evidence="1" id="KW-0472">Membrane</keyword>
<dbReference type="Proteomes" id="UP000257109">
    <property type="component" value="Unassembled WGS sequence"/>
</dbReference>